<organism evidence="1">
    <name type="scientific">Hokovirus HKV1</name>
    <dbReference type="NCBI Taxonomy" id="1977638"/>
    <lineage>
        <taxon>Viruses</taxon>
        <taxon>Varidnaviria</taxon>
        <taxon>Bamfordvirae</taxon>
        <taxon>Nucleocytoviricota</taxon>
        <taxon>Megaviricetes</taxon>
        <taxon>Imitervirales</taxon>
        <taxon>Mimiviridae</taxon>
        <taxon>Klosneuvirinae</taxon>
        <taxon>Hokovirus</taxon>
    </lineage>
</organism>
<protein>
    <submittedName>
        <fullName evidence="1">Uncharacterized protein</fullName>
    </submittedName>
</protein>
<reference evidence="1" key="1">
    <citation type="journal article" date="2017" name="Science">
        <title>Giant viruses with an expanded complement of translation system components.</title>
        <authorList>
            <person name="Schulz F."/>
            <person name="Yutin N."/>
            <person name="Ivanova N.N."/>
            <person name="Ortega D.R."/>
            <person name="Lee T.K."/>
            <person name="Vierheilig J."/>
            <person name="Daims H."/>
            <person name="Horn M."/>
            <person name="Wagner M."/>
            <person name="Jensen G.J."/>
            <person name="Kyrpides N.C."/>
            <person name="Koonin E.V."/>
            <person name="Woyke T."/>
        </authorList>
    </citation>
    <scope>NUCLEOTIDE SEQUENCE</scope>
    <source>
        <strain evidence="1">HKV1</strain>
    </source>
</reference>
<dbReference type="EMBL" id="KY684107">
    <property type="protein sequence ID" value="ARF11119.1"/>
    <property type="molecule type" value="Genomic_DNA"/>
</dbReference>
<feature type="non-terminal residue" evidence="1">
    <location>
        <position position="120"/>
    </location>
</feature>
<proteinExistence type="predicted"/>
<name>A0A1V0SHC3_9VIRU</name>
<accession>A0A1V0SHC3</accession>
<evidence type="ECO:0000313" key="1">
    <source>
        <dbReference type="EMBL" id="ARF11119.1"/>
    </source>
</evidence>
<sequence length="120" mass="14578">MFRIYFVVNNTIIKKEYEWHMSLRKLIPKYSNCCVNYMSRILSNYPHNDKIREKLRYILNYGYVSSNTRKITDENLLFGIYECIALAKKLGIDIEFLNINNINKIKYDLLSYNFIYYNFI</sequence>
<gene>
    <name evidence="1" type="ORF">Hokovirus_5_1</name>
</gene>